<comment type="caution">
    <text evidence="1">The sequence shown here is derived from an EMBL/GenBank/DDBJ whole genome shotgun (WGS) entry which is preliminary data.</text>
</comment>
<dbReference type="AlphaFoldDB" id="A0A3A6TGR5"/>
<proteinExistence type="predicted"/>
<dbReference type="InterPro" id="IPR021247">
    <property type="entry name" value="DUF2785"/>
</dbReference>
<evidence type="ECO:0000313" key="2">
    <source>
        <dbReference type="Proteomes" id="UP000273022"/>
    </source>
</evidence>
<dbReference type="RefSeq" id="WP_121854182.1">
    <property type="nucleotide sequence ID" value="NZ_CP037952.1"/>
</dbReference>
<accession>A0A3A6TGR5</accession>
<name>A0A3A6TGR5_9GAMM</name>
<dbReference type="EMBL" id="QYYH01000089">
    <property type="protein sequence ID" value="RJY11074.1"/>
    <property type="molecule type" value="Genomic_DNA"/>
</dbReference>
<dbReference type="OrthoDB" id="7619731at2"/>
<keyword evidence="2" id="KW-1185">Reference proteome</keyword>
<sequence>MFNFLINTLSSEVNDSHGVYKSFSALVLAEVVRVDRKSPYLTAEQRLLAVKTAVQYLNSINDYRGFDDTVGWRHAIAHGADLMLQLMLNQQVEKNSLDEMLTALANQITPQNGHFYIYGEPERIARPIIYTFLRQQHTLAEWDFFIAKISNPEPYRNWNHVFKSQQSLAKLHNTKSFLFSLYANIKNSKNETLKKMVPAIEAAMKRIN</sequence>
<dbReference type="Pfam" id="PF10978">
    <property type="entry name" value="DUF2785"/>
    <property type="match status" value="1"/>
</dbReference>
<reference evidence="1 2" key="1">
    <citation type="submission" date="2018-09" db="EMBL/GenBank/DDBJ databases">
        <title>Phylogeny of the Shewanellaceae, and recommendation for two new genera, Pseudoshewanella and Parashewanella.</title>
        <authorList>
            <person name="Wang G."/>
        </authorList>
    </citation>
    <scope>NUCLEOTIDE SEQUENCE [LARGE SCALE GENOMIC DNA]</scope>
    <source>
        <strain evidence="1 2">KCTC 22492</strain>
    </source>
</reference>
<protein>
    <submittedName>
        <fullName evidence="1">DUF2785 domain-containing protein</fullName>
    </submittedName>
</protein>
<gene>
    <name evidence="1" type="ORF">D5R81_13585</name>
</gene>
<evidence type="ECO:0000313" key="1">
    <source>
        <dbReference type="EMBL" id="RJY11074.1"/>
    </source>
</evidence>
<organism evidence="1 2">
    <name type="scientific">Parashewanella spongiae</name>
    <dbReference type="NCBI Taxonomy" id="342950"/>
    <lineage>
        <taxon>Bacteria</taxon>
        <taxon>Pseudomonadati</taxon>
        <taxon>Pseudomonadota</taxon>
        <taxon>Gammaproteobacteria</taxon>
        <taxon>Alteromonadales</taxon>
        <taxon>Shewanellaceae</taxon>
        <taxon>Parashewanella</taxon>
    </lineage>
</organism>
<dbReference type="Proteomes" id="UP000273022">
    <property type="component" value="Unassembled WGS sequence"/>
</dbReference>